<name>A0A4U6SY61_SETVI</name>
<keyword evidence="2" id="KW-1185">Reference proteome</keyword>
<accession>A0A4U6SY61</accession>
<sequence>MVFVSLHPLTACVCANQGSAVEFHFQFPPIQKLTSLASSPTFQT</sequence>
<dbReference type="Proteomes" id="UP000298652">
    <property type="component" value="Chromosome 9"/>
</dbReference>
<organism evidence="1 2">
    <name type="scientific">Setaria viridis</name>
    <name type="common">Green bristlegrass</name>
    <name type="synonym">Setaria italica subsp. viridis</name>
    <dbReference type="NCBI Taxonomy" id="4556"/>
    <lineage>
        <taxon>Eukaryota</taxon>
        <taxon>Viridiplantae</taxon>
        <taxon>Streptophyta</taxon>
        <taxon>Embryophyta</taxon>
        <taxon>Tracheophyta</taxon>
        <taxon>Spermatophyta</taxon>
        <taxon>Magnoliopsida</taxon>
        <taxon>Liliopsida</taxon>
        <taxon>Poales</taxon>
        <taxon>Poaceae</taxon>
        <taxon>PACMAD clade</taxon>
        <taxon>Panicoideae</taxon>
        <taxon>Panicodae</taxon>
        <taxon>Paniceae</taxon>
        <taxon>Cenchrinae</taxon>
        <taxon>Setaria</taxon>
    </lineage>
</organism>
<evidence type="ECO:0000313" key="1">
    <source>
        <dbReference type="EMBL" id="TKV93989.1"/>
    </source>
</evidence>
<dbReference type="Gramene" id="TKV93989">
    <property type="protein sequence ID" value="TKV93989"/>
    <property type="gene ID" value="SEVIR_9G266150v2"/>
</dbReference>
<dbReference type="AlphaFoldDB" id="A0A4U6SY61"/>
<proteinExistence type="predicted"/>
<evidence type="ECO:0000313" key="2">
    <source>
        <dbReference type="Proteomes" id="UP000298652"/>
    </source>
</evidence>
<protein>
    <submittedName>
        <fullName evidence="1">Uncharacterized protein</fullName>
    </submittedName>
</protein>
<reference evidence="1" key="1">
    <citation type="submission" date="2019-03" db="EMBL/GenBank/DDBJ databases">
        <title>WGS assembly of Setaria viridis.</title>
        <authorList>
            <person name="Huang P."/>
            <person name="Jenkins J."/>
            <person name="Grimwood J."/>
            <person name="Barry K."/>
            <person name="Healey A."/>
            <person name="Mamidi S."/>
            <person name="Sreedasyam A."/>
            <person name="Shu S."/>
            <person name="Feldman M."/>
            <person name="Wu J."/>
            <person name="Yu Y."/>
            <person name="Chen C."/>
            <person name="Johnson J."/>
            <person name="Rokhsar D."/>
            <person name="Baxter I."/>
            <person name="Schmutz J."/>
            <person name="Brutnell T."/>
            <person name="Kellogg E."/>
        </authorList>
    </citation>
    <scope>NUCLEOTIDE SEQUENCE [LARGE SCALE GENOMIC DNA]</scope>
</reference>
<dbReference type="EMBL" id="CM016560">
    <property type="protein sequence ID" value="TKV93989.1"/>
    <property type="molecule type" value="Genomic_DNA"/>
</dbReference>
<gene>
    <name evidence="1" type="ORF">SEVIR_9G266150v2</name>
</gene>